<proteinExistence type="predicted"/>
<evidence type="ECO:0000313" key="2">
    <source>
        <dbReference type="EMBL" id="GBP75124.1"/>
    </source>
</evidence>
<name>A0A4C1YJH0_EUMVA</name>
<accession>A0A4C1YJH0</accession>
<gene>
    <name evidence="2" type="ORF">EVAR_89826_1</name>
</gene>
<keyword evidence="3" id="KW-1185">Reference proteome</keyword>
<evidence type="ECO:0000256" key="1">
    <source>
        <dbReference type="SAM" id="MobiDB-lite"/>
    </source>
</evidence>
<reference evidence="2 3" key="1">
    <citation type="journal article" date="2019" name="Commun. Biol.">
        <title>The bagworm genome reveals a unique fibroin gene that provides high tensile strength.</title>
        <authorList>
            <person name="Kono N."/>
            <person name="Nakamura H."/>
            <person name="Ohtoshi R."/>
            <person name="Tomita M."/>
            <person name="Numata K."/>
            <person name="Arakawa K."/>
        </authorList>
    </citation>
    <scope>NUCLEOTIDE SEQUENCE [LARGE SCALE GENOMIC DNA]</scope>
</reference>
<protein>
    <submittedName>
        <fullName evidence="2">Uncharacterized protein</fullName>
    </submittedName>
</protein>
<dbReference type="Proteomes" id="UP000299102">
    <property type="component" value="Unassembled WGS sequence"/>
</dbReference>
<dbReference type="AlphaFoldDB" id="A0A4C1YJH0"/>
<evidence type="ECO:0000313" key="3">
    <source>
        <dbReference type="Proteomes" id="UP000299102"/>
    </source>
</evidence>
<feature type="region of interest" description="Disordered" evidence="1">
    <location>
        <begin position="139"/>
        <end position="161"/>
    </location>
</feature>
<sequence length="192" mass="21833">MLYRIVQWPVGAHILNLEKHPPKMTERGSPNKDNHRINVKKSRKIVLADHNTSRYNVPYRNLCFFGYKTYSRRSRDFDWLHGGESVHTIICTHVASTIETLQNQAHLESISAPTGRTLKSSREPTQSRTFCHEIGRRTREERANTARQGGRGALGGVGGRRAVMRDGPRRLIANLVAERGRVSREPGRRGTN</sequence>
<comment type="caution">
    <text evidence="2">The sequence shown here is derived from an EMBL/GenBank/DDBJ whole genome shotgun (WGS) entry which is preliminary data.</text>
</comment>
<dbReference type="EMBL" id="BGZK01001236">
    <property type="protein sequence ID" value="GBP75124.1"/>
    <property type="molecule type" value="Genomic_DNA"/>
</dbReference>
<feature type="compositionally biased region" description="Gly residues" evidence="1">
    <location>
        <begin position="149"/>
        <end position="159"/>
    </location>
</feature>
<organism evidence="2 3">
    <name type="scientific">Eumeta variegata</name>
    <name type="common">Bagworm moth</name>
    <name type="synonym">Eumeta japonica</name>
    <dbReference type="NCBI Taxonomy" id="151549"/>
    <lineage>
        <taxon>Eukaryota</taxon>
        <taxon>Metazoa</taxon>
        <taxon>Ecdysozoa</taxon>
        <taxon>Arthropoda</taxon>
        <taxon>Hexapoda</taxon>
        <taxon>Insecta</taxon>
        <taxon>Pterygota</taxon>
        <taxon>Neoptera</taxon>
        <taxon>Endopterygota</taxon>
        <taxon>Lepidoptera</taxon>
        <taxon>Glossata</taxon>
        <taxon>Ditrysia</taxon>
        <taxon>Tineoidea</taxon>
        <taxon>Psychidae</taxon>
        <taxon>Oiketicinae</taxon>
        <taxon>Eumeta</taxon>
    </lineage>
</organism>